<evidence type="ECO:0000259" key="6">
    <source>
        <dbReference type="Pfam" id="PF02900"/>
    </source>
</evidence>
<evidence type="ECO:0000256" key="5">
    <source>
        <dbReference type="ARBA" id="ARBA00023002"/>
    </source>
</evidence>
<evidence type="ECO:0000313" key="7">
    <source>
        <dbReference type="EMBL" id="MBB4015556.1"/>
    </source>
</evidence>
<dbReference type="CDD" id="cd07363">
    <property type="entry name" value="45_DOPA_Dioxygenase"/>
    <property type="match status" value="1"/>
</dbReference>
<dbReference type="EMBL" id="JACIEN010000001">
    <property type="protein sequence ID" value="MBB4015556.1"/>
    <property type="molecule type" value="Genomic_DNA"/>
</dbReference>
<dbReference type="PANTHER" id="PTHR30096:SF0">
    <property type="entry name" value="4,5-DOPA DIOXYGENASE EXTRADIOL-LIKE PROTEIN"/>
    <property type="match status" value="1"/>
</dbReference>
<comment type="similarity">
    <text evidence="2">Belongs to the DODA-type extradiol aromatic ring-opening dioxygenase family.</text>
</comment>
<proteinExistence type="inferred from homology"/>
<dbReference type="SUPFAM" id="SSF53213">
    <property type="entry name" value="LigB-like"/>
    <property type="match status" value="1"/>
</dbReference>
<dbReference type="AlphaFoldDB" id="A0A840BXQ4"/>
<evidence type="ECO:0000256" key="4">
    <source>
        <dbReference type="ARBA" id="ARBA00022833"/>
    </source>
</evidence>
<dbReference type="PANTHER" id="PTHR30096">
    <property type="entry name" value="4,5-DOPA DIOXYGENASE EXTRADIOL-LIKE PROTEIN"/>
    <property type="match status" value="1"/>
</dbReference>
<comment type="caution">
    <text evidence="7">The sequence shown here is derived from an EMBL/GenBank/DDBJ whole genome shotgun (WGS) entry which is preliminary data.</text>
</comment>
<evidence type="ECO:0000256" key="3">
    <source>
        <dbReference type="ARBA" id="ARBA00022723"/>
    </source>
</evidence>
<dbReference type="PIRSF" id="PIRSF006157">
    <property type="entry name" value="Doxgns_DODA"/>
    <property type="match status" value="1"/>
</dbReference>
<accession>A0A840BXQ4</accession>
<dbReference type="Proteomes" id="UP000577362">
    <property type="component" value="Unassembled WGS sequence"/>
</dbReference>
<dbReference type="GO" id="GO:0008270">
    <property type="term" value="F:zinc ion binding"/>
    <property type="evidence" value="ECO:0007669"/>
    <property type="project" value="InterPro"/>
</dbReference>
<keyword evidence="3" id="KW-0479">Metal-binding</keyword>
<keyword evidence="4" id="KW-0862">Zinc</keyword>
<protein>
    <submittedName>
        <fullName evidence="7">4,5-DOPA dioxygenase extradiol</fullName>
        <ecNumber evidence="7">1.13.11.-</ecNumber>
    </submittedName>
</protein>
<evidence type="ECO:0000256" key="1">
    <source>
        <dbReference type="ARBA" id="ARBA00001947"/>
    </source>
</evidence>
<dbReference type="Pfam" id="PF02900">
    <property type="entry name" value="LigB"/>
    <property type="match status" value="1"/>
</dbReference>
<name>A0A840BXQ4_9HYPH</name>
<evidence type="ECO:0000313" key="8">
    <source>
        <dbReference type="Proteomes" id="UP000577362"/>
    </source>
</evidence>
<reference evidence="7 8" key="1">
    <citation type="submission" date="2020-08" db="EMBL/GenBank/DDBJ databases">
        <title>Genomic Encyclopedia of Type Strains, Phase IV (KMG-IV): sequencing the most valuable type-strain genomes for metagenomic binning, comparative biology and taxonomic classification.</title>
        <authorList>
            <person name="Goeker M."/>
        </authorList>
    </citation>
    <scope>NUCLEOTIDE SEQUENCE [LARGE SCALE GENOMIC DNA]</scope>
    <source>
        <strain evidence="7 8">DSM 103737</strain>
    </source>
</reference>
<keyword evidence="8" id="KW-1185">Reference proteome</keyword>
<dbReference type="GO" id="GO:0016702">
    <property type="term" value="F:oxidoreductase activity, acting on single donors with incorporation of molecular oxygen, incorporation of two atoms of oxygen"/>
    <property type="evidence" value="ECO:0007669"/>
    <property type="project" value="UniProtKB-ARBA"/>
</dbReference>
<organism evidence="7 8">
    <name type="scientific">Chelatococcus caeni</name>
    <dbReference type="NCBI Taxonomy" id="1348468"/>
    <lineage>
        <taxon>Bacteria</taxon>
        <taxon>Pseudomonadati</taxon>
        <taxon>Pseudomonadota</taxon>
        <taxon>Alphaproteobacteria</taxon>
        <taxon>Hyphomicrobiales</taxon>
        <taxon>Chelatococcaceae</taxon>
        <taxon>Chelatococcus</taxon>
    </lineage>
</organism>
<dbReference type="GO" id="GO:0008198">
    <property type="term" value="F:ferrous iron binding"/>
    <property type="evidence" value="ECO:0007669"/>
    <property type="project" value="InterPro"/>
</dbReference>
<gene>
    <name evidence="7" type="ORF">GGR16_000562</name>
</gene>
<dbReference type="RefSeq" id="WP_246372790.1">
    <property type="nucleotide sequence ID" value="NZ_JACIEN010000001.1"/>
</dbReference>
<dbReference type="InterPro" id="IPR004183">
    <property type="entry name" value="Xdiol_dOase_suB"/>
</dbReference>
<feature type="domain" description="Extradiol ring-cleavage dioxygenase class III enzyme subunit B" evidence="6">
    <location>
        <begin position="34"/>
        <end position="255"/>
    </location>
</feature>
<dbReference type="Gene3D" id="3.40.830.10">
    <property type="entry name" value="LigB-like"/>
    <property type="match status" value="1"/>
</dbReference>
<keyword evidence="5 7" id="KW-0560">Oxidoreductase</keyword>
<sequence length="264" mass="28442">MPDATLMPTLFLSHGAPNLVLHNTEAHRFLKAFGAALPRPRAILVATAHFMTSAPALTADARPETIYDFGNFEPELFRMTYPAPGDPALAARAAALLGEVGLAAGTVEGRGFDHGTWVPLKLLYPTADIPVVQLSVQPRSGPAHHLAMGRALAPLRREGVLIVGSGALTHNLHELFGRGYALDAPAPDWVSSFGEWMRAAIEEGRTDDLVDYRRKAPFGPENHPTEEHLLPLFVALGAAGEARGERVHASAQYGVLMMDAYRFG</sequence>
<keyword evidence="7" id="KW-0223">Dioxygenase</keyword>
<dbReference type="InterPro" id="IPR014436">
    <property type="entry name" value="Extradiol_dOase_DODA"/>
</dbReference>
<evidence type="ECO:0000256" key="2">
    <source>
        <dbReference type="ARBA" id="ARBA00007581"/>
    </source>
</evidence>
<dbReference type="EC" id="1.13.11.-" evidence="7"/>
<comment type="cofactor">
    <cofactor evidence="1">
        <name>Zn(2+)</name>
        <dbReference type="ChEBI" id="CHEBI:29105"/>
    </cofactor>
</comment>